<dbReference type="OrthoDB" id="3777748at2759"/>
<protein>
    <submittedName>
        <fullName evidence="3">Uncharacterized protein</fullName>
    </submittedName>
</protein>
<evidence type="ECO:0000256" key="1">
    <source>
        <dbReference type="SAM" id="Phobius"/>
    </source>
</evidence>
<feature type="chain" id="PRO_5025405057" evidence="2">
    <location>
        <begin position="16"/>
        <end position="207"/>
    </location>
</feature>
<name>A0A6A6RLV7_9PLEO</name>
<reference evidence="3" key="1">
    <citation type="journal article" date="2020" name="Stud. Mycol.">
        <title>101 Dothideomycetes genomes: a test case for predicting lifestyles and emergence of pathogens.</title>
        <authorList>
            <person name="Haridas S."/>
            <person name="Albert R."/>
            <person name="Binder M."/>
            <person name="Bloem J."/>
            <person name="Labutti K."/>
            <person name="Salamov A."/>
            <person name="Andreopoulos B."/>
            <person name="Baker S."/>
            <person name="Barry K."/>
            <person name="Bills G."/>
            <person name="Bluhm B."/>
            <person name="Cannon C."/>
            <person name="Castanera R."/>
            <person name="Culley D."/>
            <person name="Daum C."/>
            <person name="Ezra D."/>
            <person name="Gonzalez J."/>
            <person name="Henrissat B."/>
            <person name="Kuo A."/>
            <person name="Liang C."/>
            <person name="Lipzen A."/>
            <person name="Lutzoni F."/>
            <person name="Magnuson J."/>
            <person name="Mondo S."/>
            <person name="Nolan M."/>
            <person name="Ohm R."/>
            <person name="Pangilinan J."/>
            <person name="Park H.-J."/>
            <person name="Ramirez L."/>
            <person name="Alfaro M."/>
            <person name="Sun H."/>
            <person name="Tritt A."/>
            <person name="Yoshinaga Y."/>
            <person name="Zwiers L.-H."/>
            <person name="Turgeon B."/>
            <person name="Goodwin S."/>
            <person name="Spatafora J."/>
            <person name="Crous P."/>
            <person name="Grigoriev I."/>
        </authorList>
    </citation>
    <scope>NUCLEOTIDE SEQUENCE</scope>
    <source>
        <strain evidence="3">CBS 473.64</strain>
    </source>
</reference>
<proteinExistence type="predicted"/>
<keyword evidence="1" id="KW-0812">Transmembrane</keyword>
<dbReference type="AlphaFoldDB" id="A0A6A6RLV7"/>
<evidence type="ECO:0000313" key="3">
    <source>
        <dbReference type="EMBL" id="KAF2636196.1"/>
    </source>
</evidence>
<keyword evidence="1" id="KW-0472">Membrane</keyword>
<keyword evidence="4" id="KW-1185">Reference proteome</keyword>
<sequence>MALTTITLFLLKALAVWIVVQWVLESGENRLPAVKPAVEFMRSCNSFAATTGTTFCALLVLLPSLVFVMLEVFGYIRERTRSLPSKSLSEYVERGVRIINELEALGDRIRQAAARLNVDEEEEEYMCEQSVPVNIAPEPPVLPQKCGKVLLAVCRHSESMERLYSALQPDDLIYCDCEDFEVRGEKIVSMLSMLRECMSSGATNVGV</sequence>
<feature type="signal peptide" evidence="2">
    <location>
        <begin position="1"/>
        <end position="15"/>
    </location>
</feature>
<keyword evidence="1" id="KW-1133">Transmembrane helix</keyword>
<dbReference type="EMBL" id="MU006800">
    <property type="protein sequence ID" value="KAF2636196.1"/>
    <property type="molecule type" value="Genomic_DNA"/>
</dbReference>
<keyword evidence="2" id="KW-0732">Signal</keyword>
<evidence type="ECO:0000256" key="2">
    <source>
        <dbReference type="SAM" id="SignalP"/>
    </source>
</evidence>
<evidence type="ECO:0000313" key="4">
    <source>
        <dbReference type="Proteomes" id="UP000799753"/>
    </source>
</evidence>
<dbReference type="Proteomes" id="UP000799753">
    <property type="component" value="Unassembled WGS sequence"/>
</dbReference>
<gene>
    <name evidence="3" type="ORF">P280DRAFT_522440</name>
</gene>
<feature type="transmembrane region" description="Helical" evidence="1">
    <location>
        <begin position="52"/>
        <end position="76"/>
    </location>
</feature>
<organism evidence="3 4">
    <name type="scientific">Massarina eburnea CBS 473.64</name>
    <dbReference type="NCBI Taxonomy" id="1395130"/>
    <lineage>
        <taxon>Eukaryota</taxon>
        <taxon>Fungi</taxon>
        <taxon>Dikarya</taxon>
        <taxon>Ascomycota</taxon>
        <taxon>Pezizomycotina</taxon>
        <taxon>Dothideomycetes</taxon>
        <taxon>Pleosporomycetidae</taxon>
        <taxon>Pleosporales</taxon>
        <taxon>Massarineae</taxon>
        <taxon>Massarinaceae</taxon>
        <taxon>Massarina</taxon>
    </lineage>
</organism>
<accession>A0A6A6RLV7</accession>